<dbReference type="Proteomes" id="UP001432027">
    <property type="component" value="Unassembled WGS sequence"/>
</dbReference>
<comment type="caution">
    <text evidence="2">The sequence shown here is derived from an EMBL/GenBank/DDBJ whole genome shotgun (WGS) entry which is preliminary data.</text>
</comment>
<evidence type="ECO:0000256" key="1">
    <source>
        <dbReference type="SAM" id="MobiDB-lite"/>
    </source>
</evidence>
<feature type="compositionally biased region" description="Low complexity" evidence="1">
    <location>
        <begin position="143"/>
        <end position="153"/>
    </location>
</feature>
<feature type="compositionally biased region" description="Pro residues" evidence="1">
    <location>
        <begin position="233"/>
        <end position="247"/>
    </location>
</feature>
<protein>
    <submittedName>
        <fullName evidence="2">Uncharacterized protein</fullName>
    </submittedName>
</protein>
<proteinExistence type="predicted"/>
<feature type="compositionally biased region" description="Low complexity" evidence="1">
    <location>
        <begin position="324"/>
        <end position="341"/>
    </location>
</feature>
<feature type="compositionally biased region" description="Pro residues" evidence="1">
    <location>
        <begin position="154"/>
        <end position="201"/>
    </location>
</feature>
<gene>
    <name evidence="2" type="ORF">PENTCL1PPCAC_4062</name>
</gene>
<name>A0AAV5SGV9_9BILA</name>
<reference evidence="2" key="1">
    <citation type="submission" date="2023-10" db="EMBL/GenBank/DDBJ databases">
        <title>Genome assembly of Pristionchus species.</title>
        <authorList>
            <person name="Yoshida K."/>
            <person name="Sommer R.J."/>
        </authorList>
    </citation>
    <scope>NUCLEOTIDE SEQUENCE</scope>
    <source>
        <strain evidence="2">RS0144</strain>
    </source>
</reference>
<feature type="compositionally biased region" description="Polar residues" evidence="1">
    <location>
        <begin position="211"/>
        <end position="223"/>
    </location>
</feature>
<dbReference type="AlphaFoldDB" id="A0AAV5SGV9"/>
<keyword evidence="3" id="KW-1185">Reference proteome</keyword>
<organism evidence="2 3">
    <name type="scientific">Pristionchus entomophagus</name>
    <dbReference type="NCBI Taxonomy" id="358040"/>
    <lineage>
        <taxon>Eukaryota</taxon>
        <taxon>Metazoa</taxon>
        <taxon>Ecdysozoa</taxon>
        <taxon>Nematoda</taxon>
        <taxon>Chromadorea</taxon>
        <taxon>Rhabditida</taxon>
        <taxon>Rhabditina</taxon>
        <taxon>Diplogasteromorpha</taxon>
        <taxon>Diplogasteroidea</taxon>
        <taxon>Neodiplogasteridae</taxon>
        <taxon>Pristionchus</taxon>
    </lineage>
</organism>
<sequence length="394" mass="43527">LLLLLLPLSDAFFFGNSGCGCQLLPPPPPLPVFDQCACRKDDRPVFRDPPTLPFMPLQQSSIYYAPPPAASPTYYSAPGPVIAREYIPVNSYQTSPVGFHSGTFPIGQDPGVSFPPPFARRPQFAFQRSNEDRLNRYSTSSYALPPLQPSQLPALPPPIILPPLWPSQLPQQPPQPAPTPPPADWPGWQPIPPPPPRPSTTPAPADWPGWTTPTEQFTVTGKATVTRKFFAEAPPPPPPPRPTPPPSDWVTTQPPAPSNPYWNPQTTTPPPQEPPPPPPPPPSNPYWNPQTTTPPPQDWTTRKNTLFTHTPKPPPPPPPPPPTTTSKPWNPYNNDYNNYKPQNQVYSVNDIVVDVMRPPPSLSHFPPGSEIQIFEFPPKSQQIYVIVKMPQISP</sequence>
<evidence type="ECO:0000313" key="2">
    <source>
        <dbReference type="EMBL" id="GMS81887.1"/>
    </source>
</evidence>
<feature type="compositionally biased region" description="Pro residues" evidence="1">
    <location>
        <begin position="267"/>
        <end position="284"/>
    </location>
</feature>
<accession>A0AAV5SGV9</accession>
<evidence type="ECO:0000313" key="3">
    <source>
        <dbReference type="Proteomes" id="UP001432027"/>
    </source>
</evidence>
<dbReference type="EMBL" id="BTSX01000001">
    <property type="protein sequence ID" value="GMS81887.1"/>
    <property type="molecule type" value="Genomic_DNA"/>
</dbReference>
<feature type="region of interest" description="Disordered" evidence="1">
    <location>
        <begin position="140"/>
        <end position="341"/>
    </location>
</feature>
<feature type="compositionally biased region" description="Pro residues" evidence="1">
    <location>
        <begin position="311"/>
        <end position="323"/>
    </location>
</feature>
<feature type="non-terminal residue" evidence="2">
    <location>
        <position position="1"/>
    </location>
</feature>